<dbReference type="Gene3D" id="3.30.1330.60">
    <property type="entry name" value="OmpA-like domain"/>
    <property type="match status" value="1"/>
</dbReference>
<feature type="domain" description="MBG" evidence="3">
    <location>
        <begin position="390"/>
        <end position="467"/>
    </location>
</feature>
<evidence type="ECO:0000259" key="3">
    <source>
        <dbReference type="Pfam" id="PF18676"/>
    </source>
</evidence>
<feature type="domain" description="YDG" evidence="2">
    <location>
        <begin position="1884"/>
        <end position="1966"/>
    </location>
</feature>
<feature type="domain" description="MBG" evidence="3">
    <location>
        <begin position="473"/>
        <end position="549"/>
    </location>
</feature>
<feature type="domain" description="YDG" evidence="2">
    <location>
        <begin position="1973"/>
        <end position="2056"/>
    </location>
</feature>
<evidence type="ECO:0000259" key="2">
    <source>
        <dbReference type="Pfam" id="PF18657"/>
    </source>
</evidence>
<feature type="domain" description="MBG" evidence="3">
    <location>
        <begin position="1248"/>
        <end position="1332"/>
    </location>
</feature>
<feature type="domain" description="MBG" evidence="3">
    <location>
        <begin position="142"/>
        <end position="218"/>
    </location>
</feature>
<name>A0A6J6K3E2_9ZZZZ</name>
<feature type="domain" description="MBG" evidence="3">
    <location>
        <begin position="224"/>
        <end position="301"/>
    </location>
</feature>
<reference evidence="4" key="1">
    <citation type="submission" date="2020-05" db="EMBL/GenBank/DDBJ databases">
        <authorList>
            <person name="Chiriac C."/>
            <person name="Salcher M."/>
            <person name="Ghai R."/>
            <person name="Kavagutti S V."/>
        </authorList>
    </citation>
    <scope>NUCLEOTIDE SEQUENCE</scope>
</reference>
<organism evidence="4">
    <name type="scientific">freshwater metagenome</name>
    <dbReference type="NCBI Taxonomy" id="449393"/>
    <lineage>
        <taxon>unclassified sequences</taxon>
        <taxon>metagenomes</taxon>
        <taxon>ecological metagenomes</taxon>
    </lineage>
</organism>
<dbReference type="InterPro" id="IPR036737">
    <property type="entry name" value="OmpA-like_sf"/>
</dbReference>
<dbReference type="Pfam" id="PF18657">
    <property type="entry name" value="YDG"/>
    <property type="match status" value="7"/>
</dbReference>
<feature type="domain" description="MBG" evidence="3">
    <location>
        <begin position="814"/>
        <end position="890"/>
    </location>
</feature>
<dbReference type="Pfam" id="PF00691">
    <property type="entry name" value="OmpA"/>
    <property type="match status" value="1"/>
</dbReference>
<feature type="domain" description="YDG" evidence="2">
    <location>
        <begin position="1791"/>
        <end position="1875"/>
    </location>
</feature>
<dbReference type="InterPro" id="IPR006665">
    <property type="entry name" value="OmpA-like"/>
</dbReference>
<feature type="domain" description="YDG" evidence="2">
    <location>
        <begin position="1701"/>
        <end position="1783"/>
    </location>
</feature>
<dbReference type="SUPFAM" id="SSF103088">
    <property type="entry name" value="OmpA-like"/>
    <property type="match status" value="1"/>
</dbReference>
<proteinExistence type="predicted"/>
<feature type="domain" description="OmpA-like" evidence="1">
    <location>
        <begin position="2216"/>
        <end position="2293"/>
    </location>
</feature>
<feature type="domain" description="MBG" evidence="3">
    <location>
        <begin position="648"/>
        <end position="722"/>
    </location>
</feature>
<dbReference type="InterPro" id="IPR041248">
    <property type="entry name" value="YDG"/>
</dbReference>
<feature type="domain" description="YDG" evidence="2">
    <location>
        <begin position="1080"/>
        <end position="1162"/>
    </location>
</feature>
<feature type="domain" description="MBG" evidence="3">
    <location>
        <begin position="730"/>
        <end position="805"/>
    </location>
</feature>
<evidence type="ECO:0000259" key="1">
    <source>
        <dbReference type="Pfam" id="PF00691"/>
    </source>
</evidence>
<feature type="domain" description="MBG" evidence="3">
    <location>
        <begin position="307"/>
        <end position="384"/>
    </location>
</feature>
<feature type="domain" description="YDG" evidence="2">
    <location>
        <begin position="1518"/>
        <end position="1600"/>
    </location>
</feature>
<dbReference type="InterPro" id="IPR041286">
    <property type="entry name" value="MBG_2"/>
</dbReference>
<dbReference type="Pfam" id="PF18676">
    <property type="entry name" value="MBG_2"/>
    <property type="match status" value="10"/>
</dbReference>
<accession>A0A6J6K3E2</accession>
<sequence>MNSQTAAVFTTAPACSTDYTNTTPVADSGIATTCSGAVAANYSFTYTAGAITINRKGLTVTASSHPVTYGDATPTVSPSYSGFVNSQTASAFTTAPTCTTAYTNTTPVLSSGIATTCSGAVAANYSFSYSPGAITISRKGVAVTASSHPVTYGDATPTVSPSYSNDFVNGDTSLVVSQTNCTTSYGTTTPVSSSGIATTCSGAVAANYSFTYNPGAITINRKDLTVTASSFIVTYGDATPTVTPLYTGFVNSQTASVLTTAPTCTTTYTNTSPVSSSGIATACSGAVAANYLLSYVDGAITINRKVLTVTASSFPVTYGDATPTVSPSYSGFVNSQTASVLTTAPTCITAYTNTTPVSSSGIATTCSGAIAANYSFSYSPGAITINRKDLTVTASSHIATYGDATPTVTPSYSGFVNSQTESVVTTAPTCSTAYTNTTPVSSSGIATTCSGAVAANYSFTYIAGAITINKKSLTVTASSPAVPYGAAVNTVTVTPQVSGFVNSETQSVIDTIPSCTTAYAVTSSVGSAPFTRCSGGLDNNYMFEYFDGAVDVVRAQVTITADYQTAVYGVALGQSVTVNGLANSDAVLSVVYTYEGTGQTTYAASTTRPVNVGTYSITPSSVTLSAGSASNYSFHYAADTAVITKKGIVVTASSPMVIYGDPIPTVTASYSSDFEYGDTSLVVSGTSCTTTYASTSNVGSLPGTSCSGATADNYSFTYVAGAVNVTRKPITVTASSDTVTYGDATPTVTPSYSGFVNSQTASVLTTAPTCTTAYTNSTPVASSGIATTCSGAVAANYSFNYTSGAILINRKGVAVTASSHTVTYGDATPTVTPSYSGFVNSQTATVLTTAPTCSTAYTNSTSVSSSGIATSCSGAVAANYSFTYNSGAITIDRAEQSTVTVSATDTTITWQPGPNFATTTLVGDGGDGDGAFTYVVTSTSTVCSIDGSTLTALTAGVCKVTATKAASVNFNQKTSAEFSYNINKASQTITFNALSSRTYGDGSFVVTATATSGLTVSFAANTSVCAVGTSTLSGGVSSATVTIVAAGSCVLTASQNGTINYLAATAQSGSALSRTFTIAPKNLTITGATASNKFYDGSDTASGSLADASLDGISFSDDVSIAQTGFTARFSDANAQDNKLVTFASVTLQGSKAANYTVTQPTAVASINQATSGLAWSTPTAVEFGTTLGGAQLNATHAVVGTVMYSPAPGTRLNAGNHTLSVTFTPSSANYAIETRTVTLRVNKKPVVITATDRDVVYGNTFTPAFTSSDLVGNDATDQVVYTYAGTGSTAYPASSTSPVNRGSYSITPSALTLSVGDINNYEVTYVAGVLTITQAQQGALAVAAASNGLTYSPAPSRATTTLSMPVGSTGSGTGVVTYSVVTGNTVCSISESTVTALTAGECTVAVTRAADLNFFTKTSQTITITIARATQQVTFAPITTKTYGDDSFAVSPTATSGLTVSVVSSDTSVCDVPTALTIRLVSVGTCTLVAAQVGDINYLSATAATGSNLVRSFTVSQKMLTLSGVTAVSREYDGSRNATQQLRFGGAQFVGVVGADDVSLNSLNASGSFAVKTVGVNKPVTVGGLTLSGSHAHRYTLAAPVDVVATVTQAPLSTVGVTVAPRRYNGSDLATVDTTAAGFSGVVAGDIVTFVDTNKHGRFNDALVGTNKTVTVTGITAQGADGGNYRVPDFTVTSSILAQPLTVTGITASSREYNGFLNVNATSIVNLAQAQLNGVVQGDGVTLNVNNATASFTTGAAEANKIIAVSGVTISGPEASNYELMAITVNGSITQRALTVSGVAGTNHVYDGSINATSIIDMTQATLVGVVAPDAVEISSNSMQAEFATPVVEANKTVTVSGLVLTGTRAANYSLVQPTVTADIVRREVSVTGFTVASREYNGTVGATALMNLVGSTLTNTVQGDDVAVVTGAATATFTTKSVGTNKAVTLAGFALTGTDSSNYRIRQPSANASITARALTVSGITASDKIFDGTTGATISVASAGISGVLNNDVVVIDTTNAVGNFVDAQVGSNKMVRISGVAVTGVDGPNYVVTQPTTTATIITAVTVWMDYRAEVPVSSAEQPVLRLAAPQVLPPAPARVSTQSVAGGRSTRVTAVRAVQDAAIPVTHAIITVHSSRNRVLARINVRVDPTNPTTSVTVPYARRNVRVSVQFANDIGISKGGPSGVNVTQGNTFEWAAVDGRPQIRGTEVPGSLIFNRGSSTLTNSMKSALSSMARTVSSRGGLVYVTGFAQNGEIASAWRLESLAQKRAEVVARYLTSLGVRQWVTFQGHAGVRSPWNTARERRVAVSTEPFFG</sequence>
<protein>
    <submittedName>
        <fullName evidence="4">Unannotated protein</fullName>
    </submittedName>
</protein>
<evidence type="ECO:0000313" key="4">
    <source>
        <dbReference type="EMBL" id="CAB4642913.1"/>
    </source>
</evidence>
<feature type="domain" description="YDG" evidence="2">
    <location>
        <begin position="1609"/>
        <end position="1690"/>
    </location>
</feature>
<dbReference type="EMBL" id="CAEZWE010000005">
    <property type="protein sequence ID" value="CAB4642913.1"/>
    <property type="molecule type" value="Genomic_DNA"/>
</dbReference>
<gene>
    <name evidence="4" type="ORF">UFOPK2169_00240</name>
</gene>
<dbReference type="Gene3D" id="3.30.160.710">
    <property type="match status" value="7"/>
</dbReference>
<feature type="domain" description="MBG" evidence="3">
    <location>
        <begin position="58"/>
        <end position="135"/>
    </location>
</feature>